<keyword evidence="1" id="KW-0472">Membrane</keyword>
<protein>
    <submittedName>
        <fullName evidence="2">Uncharacterized protein</fullName>
    </submittedName>
</protein>
<reference evidence="2 3" key="1">
    <citation type="submission" date="2020-08" db="EMBL/GenBank/DDBJ databases">
        <title>Genomic Encyclopedia of Type Strains, Phase IV (KMG-IV): sequencing the most valuable type-strain genomes for metagenomic binning, comparative biology and taxonomic classification.</title>
        <authorList>
            <person name="Goeker M."/>
        </authorList>
    </citation>
    <scope>NUCLEOTIDE SEQUENCE [LARGE SCALE GENOMIC DNA]</scope>
    <source>
        <strain evidence="2 3">DSM 22548</strain>
    </source>
</reference>
<evidence type="ECO:0000313" key="3">
    <source>
        <dbReference type="Proteomes" id="UP000541425"/>
    </source>
</evidence>
<sequence length="40" mass="4808">MVLEHKKYGGKIWFLQNKIYLTVFSVFVIFSRFSPINERA</sequence>
<evidence type="ECO:0000313" key="2">
    <source>
        <dbReference type="EMBL" id="MBB3702397.1"/>
    </source>
</evidence>
<keyword evidence="1" id="KW-1133">Transmembrane helix</keyword>
<organism evidence="2 3">
    <name type="scientific">Alloprevotella rava</name>
    <dbReference type="NCBI Taxonomy" id="671218"/>
    <lineage>
        <taxon>Bacteria</taxon>
        <taxon>Pseudomonadati</taxon>
        <taxon>Bacteroidota</taxon>
        <taxon>Bacteroidia</taxon>
        <taxon>Bacteroidales</taxon>
        <taxon>Prevotellaceae</taxon>
        <taxon>Alloprevotella</taxon>
    </lineage>
</organism>
<evidence type="ECO:0000256" key="1">
    <source>
        <dbReference type="SAM" id="Phobius"/>
    </source>
</evidence>
<gene>
    <name evidence="2" type="ORF">FHS60_000855</name>
</gene>
<dbReference type="Proteomes" id="UP000541425">
    <property type="component" value="Unassembled WGS sequence"/>
</dbReference>
<name>A0A7W5UJ44_9BACT</name>
<dbReference type="AlphaFoldDB" id="A0A7W5UJ44"/>
<accession>A0A7W5UJ44</accession>
<proteinExistence type="predicted"/>
<comment type="caution">
    <text evidence="2">The sequence shown here is derived from an EMBL/GenBank/DDBJ whole genome shotgun (WGS) entry which is preliminary data.</text>
</comment>
<feature type="transmembrane region" description="Helical" evidence="1">
    <location>
        <begin position="12"/>
        <end position="30"/>
    </location>
</feature>
<keyword evidence="1" id="KW-0812">Transmembrane</keyword>
<dbReference type="EMBL" id="JACICA010000003">
    <property type="protein sequence ID" value="MBB3702397.1"/>
    <property type="molecule type" value="Genomic_DNA"/>
</dbReference>